<evidence type="ECO:0000313" key="1">
    <source>
        <dbReference type="EMBL" id="ALE01841.1"/>
    </source>
</evidence>
<protein>
    <submittedName>
        <fullName evidence="1">Uncharacterized protein</fullName>
    </submittedName>
</protein>
<dbReference type="EMBL" id="CP006911">
    <property type="protein sequence ID" value="ALE01841.1"/>
    <property type="molecule type" value="Genomic_DNA"/>
</dbReference>
<gene>
    <name evidence="1" type="ORF">W908_04155</name>
</gene>
<keyword evidence="2" id="KW-1185">Reference proteome</keyword>
<reference evidence="1 2" key="1">
    <citation type="journal article" date="2015" name="Genome Announc.">
        <title>Genome Sequence of 'Candidatus Thioglobus singularis' Strain PS1, a Mixotroph from the SUP05 Clade of Marine Gammaproteobacteria.</title>
        <authorList>
            <person name="Marshall K.T."/>
            <person name="Morris R.M."/>
        </authorList>
    </citation>
    <scope>NUCLEOTIDE SEQUENCE [LARGE SCALE GENOMIC DNA]</scope>
    <source>
        <strain evidence="1 2">PS1</strain>
    </source>
</reference>
<dbReference type="Proteomes" id="UP000068905">
    <property type="component" value="Chromosome"/>
</dbReference>
<dbReference type="RefSeq" id="WP_053820046.1">
    <property type="nucleotide sequence ID" value="NZ_CP006911.1"/>
</dbReference>
<evidence type="ECO:0000313" key="2">
    <source>
        <dbReference type="Proteomes" id="UP000068905"/>
    </source>
</evidence>
<sequence length="72" mass="7917">MIKYLLGAILTLAIIGGAFSFQSNDQSWQIIVHKEEAFKSVTNGALRIYKIGLGLFTDTDLVDKASIILEES</sequence>
<dbReference type="AlphaFoldDB" id="A0A0M3T1X6"/>
<accession>A0A0M3T1X6</accession>
<proteinExistence type="predicted"/>
<organism evidence="1 2">
    <name type="scientific">Candidatus Pseudothioglobus singularis PS1</name>
    <dbReference type="NCBI Taxonomy" id="1125411"/>
    <lineage>
        <taxon>Bacteria</taxon>
        <taxon>Pseudomonadati</taxon>
        <taxon>Pseudomonadota</taxon>
        <taxon>Gammaproteobacteria</taxon>
        <taxon>Candidatus Pseudothioglobaceae</taxon>
        <taxon>Candidatus Pseudothioglobus</taxon>
    </lineage>
</organism>
<dbReference type="OrthoDB" id="9941612at2"/>
<dbReference type="KEGG" id="tsn:W908_04155"/>
<name>A0A0M3T1X6_9GAMM</name>
<dbReference type="STRING" id="1125411.W908_04155"/>